<proteinExistence type="predicted"/>
<dbReference type="Proteomes" id="UP000275078">
    <property type="component" value="Unassembled WGS sequence"/>
</dbReference>
<dbReference type="AlphaFoldDB" id="A0A3N4IVE0"/>
<feature type="region of interest" description="Disordered" evidence="1">
    <location>
        <begin position="1"/>
        <end position="61"/>
    </location>
</feature>
<reference evidence="2 3" key="1">
    <citation type="journal article" date="2018" name="Nat. Ecol. Evol.">
        <title>Pezizomycetes genomes reveal the molecular basis of ectomycorrhizal truffle lifestyle.</title>
        <authorList>
            <person name="Murat C."/>
            <person name="Payen T."/>
            <person name="Noel B."/>
            <person name="Kuo A."/>
            <person name="Morin E."/>
            <person name="Chen J."/>
            <person name="Kohler A."/>
            <person name="Krizsan K."/>
            <person name="Balestrini R."/>
            <person name="Da Silva C."/>
            <person name="Montanini B."/>
            <person name="Hainaut M."/>
            <person name="Levati E."/>
            <person name="Barry K.W."/>
            <person name="Belfiori B."/>
            <person name="Cichocki N."/>
            <person name="Clum A."/>
            <person name="Dockter R.B."/>
            <person name="Fauchery L."/>
            <person name="Guy J."/>
            <person name="Iotti M."/>
            <person name="Le Tacon F."/>
            <person name="Lindquist E.A."/>
            <person name="Lipzen A."/>
            <person name="Malagnac F."/>
            <person name="Mello A."/>
            <person name="Molinier V."/>
            <person name="Miyauchi S."/>
            <person name="Poulain J."/>
            <person name="Riccioni C."/>
            <person name="Rubini A."/>
            <person name="Sitrit Y."/>
            <person name="Splivallo R."/>
            <person name="Traeger S."/>
            <person name="Wang M."/>
            <person name="Zifcakova L."/>
            <person name="Wipf D."/>
            <person name="Zambonelli A."/>
            <person name="Paolocci F."/>
            <person name="Nowrousian M."/>
            <person name="Ottonello S."/>
            <person name="Baldrian P."/>
            <person name="Spatafora J.W."/>
            <person name="Henrissat B."/>
            <person name="Nagy L.G."/>
            <person name="Aury J.M."/>
            <person name="Wincker P."/>
            <person name="Grigoriev I.V."/>
            <person name="Bonfante P."/>
            <person name="Martin F.M."/>
        </authorList>
    </citation>
    <scope>NUCLEOTIDE SEQUENCE [LARGE SCALE GENOMIC DNA]</scope>
    <source>
        <strain evidence="2 3">RN42</strain>
    </source>
</reference>
<protein>
    <submittedName>
        <fullName evidence="2">Uncharacterized protein</fullName>
    </submittedName>
</protein>
<gene>
    <name evidence="2" type="ORF">BJ508DRAFT_411973</name>
</gene>
<feature type="compositionally biased region" description="Basic residues" evidence="1">
    <location>
        <begin position="22"/>
        <end position="31"/>
    </location>
</feature>
<evidence type="ECO:0000313" key="2">
    <source>
        <dbReference type="EMBL" id="RPA85584.1"/>
    </source>
</evidence>
<organism evidence="2 3">
    <name type="scientific">Ascobolus immersus RN42</name>
    <dbReference type="NCBI Taxonomy" id="1160509"/>
    <lineage>
        <taxon>Eukaryota</taxon>
        <taxon>Fungi</taxon>
        <taxon>Dikarya</taxon>
        <taxon>Ascomycota</taxon>
        <taxon>Pezizomycotina</taxon>
        <taxon>Pezizomycetes</taxon>
        <taxon>Pezizales</taxon>
        <taxon>Ascobolaceae</taxon>
        <taxon>Ascobolus</taxon>
    </lineage>
</organism>
<evidence type="ECO:0000313" key="3">
    <source>
        <dbReference type="Proteomes" id="UP000275078"/>
    </source>
</evidence>
<accession>A0A3N4IVE0</accession>
<dbReference type="EMBL" id="ML119653">
    <property type="protein sequence ID" value="RPA85584.1"/>
    <property type="molecule type" value="Genomic_DNA"/>
</dbReference>
<keyword evidence="3" id="KW-1185">Reference proteome</keyword>
<name>A0A3N4IVE0_ASCIM</name>
<evidence type="ECO:0000256" key="1">
    <source>
        <dbReference type="SAM" id="MobiDB-lite"/>
    </source>
</evidence>
<sequence length="94" mass="10335">MKSSSTQHLALAPPHRPNPKQATKRHPHRLLKIPPPTHQFNPPIKSLPPLSTRPWHSSLPPSNQWTHPSLCNGERGAAAKIAKNILAALCGTNR</sequence>